<reference evidence="3" key="4">
    <citation type="submission" date="2023-01" db="EMBL/GenBank/DDBJ databases">
        <title>Draft genome sequence of Methylobacterium oxalidis strain NBRC 107715.</title>
        <authorList>
            <person name="Sun Q."/>
            <person name="Mori K."/>
        </authorList>
    </citation>
    <scope>NUCLEOTIDE SEQUENCE</scope>
    <source>
        <strain evidence="3">NBRC 107715</strain>
    </source>
</reference>
<dbReference type="EMBL" id="BSPK01000016">
    <property type="protein sequence ID" value="GLS62661.1"/>
    <property type="molecule type" value="Genomic_DNA"/>
</dbReference>
<protein>
    <submittedName>
        <fullName evidence="2">Uncharacterized protein</fullName>
    </submittedName>
</protein>
<feature type="region of interest" description="Disordered" evidence="1">
    <location>
        <begin position="53"/>
        <end position="73"/>
    </location>
</feature>
<proteinExistence type="predicted"/>
<dbReference type="Proteomes" id="UP001156856">
    <property type="component" value="Unassembled WGS sequence"/>
</dbReference>
<keyword evidence="5" id="KW-1185">Reference proteome</keyword>
<organism evidence="2 4">
    <name type="scientific">Methylobacterium oxalidis</name>
    <dbReference type="NCBI Taxonomy" id="944322"/>
    <lineage>
        <taxon>Bacteria</taxon>
        <taxon>Pseudomonadati</taxon>
        <taxon>Pseudomonadota</taxon>
        <taxon>Alphaproteobacteria</taxon>
        <taxon>Hyphomicrobiales</taxon>
        <taxon>Methylobacteriaceae</taxon>
        <taxon>Methylobacterium</taxon>
    </lineage>
</organism>
<reference evidence="5" key="2">
    <citation type="journal article" date="2019" name="Int. J. Syst. Evol. Microbiol.">
        <title>The Global Catalogue of Microorganisms (GCM) 10K type strain sequencing project: providing services to taxonomists for standard genome sequencing and annotation.</title>
        <authorList>
            <consortium name="The Broad Institute Genomics Platform"/>
            <consortium name="The Broad Institute Genome Sequencing Center for Infectious Disease"/>
            <person name="Wu L."/>
            <person name="Ma J."/>
        </authorList>
    </citation>
    <scope>NUCLEOTIDE SEQUENCE [LARGE SCALE GENOMIC DNA]</scope>
    <source>
        <strain evidence="5">NBRC 107715</strain>
    </source>
</reference>
<accession>A0A512J709</accession>
<evidence type="ECO:0000313" key="5">
    <source>
        <dbReference type="Proteomes" id="UP001156856"/>
    </source>
</evidence>
<gene>
    <name evidence="3" type="ORF">GCM10007888_10420</name>
    <name evidence="2" type="ORF">MOX02_37940</name>
</gene>
<reference evidence="3" key="1">
    <citation type="journal article" date="2014" name="Int. J. Syst. Evol. Microbiol.">
        <title>Complete genome of a new Firmicutes species belonging to the dominant human colonic microbiota ('Ruminococcus bicirculans') reveals two chromosomes and a selective capacity to utilize plant glucans.</title>
        <authorList>
            <consortium name="NISC Comparative Sequencing Program"/>
            <person name="Wegmann U."/>
            <person name="Louis P."/>
            <person name="Goesmann A."/>
            <person name="Henrissat B."/>
            <person name="Duncan S.H."/>
            <person name="Flint H.J."/>
        </authorList>
    </citation>
    <scope>NUCLEOTIDE SEQUENCE</scope>
    <source>
        <strain evidence="3">NBRC 107715</strain>
    </source>
</reference>
<evidence type="ECO:0000313" key="4">
    <source>
        <dbReference type="Proteomes" id="UP000321960"/>
    </source>
</evidence>
<dbReference type="Proteomes" id="UP000321960">
    <property type="component" value="Unassembled WGS sequence"/>
</dbReference>
<evidence type="ECO:0000313" key="3">
    <source>
        <dbReference type="EMBL" id="GLS62661.1"/>
    </source>
</evidence>
<dbReference type="EMBL" id="BJZU01000078">
    <property type="protein sequence ID" value="GEP05756.1"/>
    <property type="molecule type" value="Genomic_DNA"/>
</dbReference>
<reference evidence="2 4" key="3">
    <citation type="submission" date="2019-07" db="EMBL/GenBank/DDBJ databases">
        <title>Whole genome shotgun sequence of Methylobacterium oxalidis NBRC 107715.</title>
        <authorList>
            <person name="Hosoyama A."/>
            <person name="Uohara A."/>
            <person name="Ohji S."/>
            <person name="Ichikawa N."/>
        </authorList>
    </citation>
    <scope>NUCLEOTIDE SEQUENCE [LARGE SCALE GENOMIC DNA]</scope>
    <source>
        <strain evidence="2 4">NBRC 107715</strain>
    </source>
</reference>
<evidence type="ECO:0000256" key="1">
    <source>
        <dbReference type="SAM" id="MobiDB-lite"/>
    </source>
</evidence>
<comment type="caution">
    <text evidence="2">The sequence shown here is derived from an EMBL/GenBank/DDBJ whole genome shotgun (WGS) entry which is preliminary data.</text>
</comment>
<sequence>MQGEAARRRESLGALVEETALDEGVCDELAQVLGRPPLHAGGDLFGAEFEEEVGHGSTGGIGRAQGIGEAGLV</sequence>
<dbReference type="AlphaFoldDB" id="A0A512J709"/>
<feature type="compositionally biased region" description="Gly residues" evidence="1">
    <location>
        <begin position="56"/>
        <end position="73"/>
    </location>
</feature>
<evidence type="ECO:0000313" key="2">
    <source>
        <dbReference type="EMBL" id="GEP05756.1"/>
    </source>
</evidence>
<name>A0A512J709_9HYPH</name>